<accession>A0AAV3UHP2</accession>
<name>A0AAV3UHP2_9EURY</name>
<evidence type="ECO:0000313" key="7">
    <source>
        <dbReference type="EMBL" id="GAA5049283.1"/>
    </source>
</evidence>
<dbReference type="GO" id="GO:0046872">
    <property type="term" value="F:metal ion binding"/>
    <property type="evidence" value="ECO:0007669"/>
    <property type="project" value="UniProtKB-KW"/>
</dbReference>
<dbReference type="Gene3D" id="2.60.40.10">
    <property type="entry name" value="Immunoglobulins"/>
    <property type="match status" value="1"/>
</dbReference>
<keyword evidence="8" id="KW-1185">Reference proteome</keyword>
<reference evidence="7 8" key="1">
    <citation type="journal article" date="2019" name="Int. J. Syst. Evol. Microbiol.">
        <title>The Global Catalogue of Microorganisms (GCM) 10K type strain sequencing project: providing services to taxonomists for standard genome sequencing and annotation.</title>
        <authorList>
            <consortium name="The Broad Institute Genomics Platform"/>
            <consortium name="The Broad Institute Genome Sequencing Center for Infectious Disease"/>
            <person name="Wu L."/>
            <person name="Ma J."/>
        </authorList>
    </citation>
    <scope>NUCLEOTIDE SEQUENCE [LARGE SCALE GENOMIC DNA]</scope>
    <source>
        <strain evidence="7 8">JCM 17504</strain>
    </source>
</reference>
<evidence type="ECO:0000256" key="2">
    <source>
        <dbReference type="ARBA" id="ARBA00022723"/>
    </source>
</evidence>
<gene>
    <name evidence="7" type="ORF">GCM10025751_21950</name>
</gene>
<dbReference type="SMART" id="SM00089">
    <property type="entry name" value="PKD"/>
    <property type="match status" value="1"/>
</dbReference>
<dbReference type="InterPro" id="IPR035986">
    <property type="entry name" value="PKD_dom_sf"/>
</dbReference>
<dbReference type="InterPro" id="IPR055438">
    <property type="entry name" value="AstE_AspA_cat"/>
</dbReference>
<dbReference type="Pfam" id="PF24827">
    <property type="entry name" value="AstE_AspA_cat"/>
    <property type="match status" value="1"/>
</dbReference>
<dbReference type="SUPFAM" id="SSF49299">
    <property type="entry name" value="PKD domain"/>
    <property type="match status" value="1"/>
</dbReference>
<dbReference type="InterPro" id="IPR013783">
    <property type="entry name" value="Ig-like_fold"/>
</dbReference>
<dbReference type="PANTHER" id="PTHR37326">
    <property type="entry name" value="BLL3975 PROTEIN"/>
    <property type="match status" value="1"/>
</dbReference>
<evidence type="ECO:0000259" key="6">
    <source>
        <dbReference type="SMART" id="SM00089"/>
    </source>
</evidence>
<dbReference type="Pfam" id="PF18911">
    <property type="entry name" value="PKD_4"/>
    <property type="match status" value="1"/>
</dbReference>
<protein>
    <recommendedName>
        <fullName evidence="6">PKD/Chitinase domain-containing protein</fullName>
    </recommendedName>
</protein>
<feature type="compositionally biased region" description="Acidic residues" evidence="5">
    <location>
        <begin position="260"/>
        <end position="290"/>
    </location>
</feature>
<dbReference type="InterPro" id="IPR000601">
    <property type="entry name" value="PKD_dom"/>
</dbReference>
<feature type="domain" description="PKD/Chitinase" evidence="6">
    <location>
        <begin position="297"/>
        <end position="383"/>
    </location>
</feature>
<dbReference type="InterPro" id="IPR053138">
    <property type="entry name" value="N-alpha-Ac-DABA_deacetylase"/>
</dbReference>
<evidence type="ECO:0000256" key="4">
    <source>
        <dbReference type="ARBA" id="ARBA00022833"/>
    </source>
</evidence>
<keyword evidence="4" id="KW-0862">Zinc</keyword>
<evidence type="ECO:0000256" key="1">
    <source>
        <dbReference type="ARBA" id="ARBA00001947"/>
    </source>
</evidence>
<sequence length="386" mass="41571">MTFTRRTFLTAAGCTGLLGLGTTQVSSQNGSDLSRNSFTLMSGTEKATDVYVTTASESGPTALVVGGMHGNEEAGYVATESIKQWTIERGTLVTIPKANAEAVAEDGRTADDGVDLNRQFPSGEEPTTDLAREIWGVVEEYEPDVVIDLHESVGIYDGDMIGGVGQVVFTSWDEAASNDAKKATDYLNENYVSRDGYEFSVGAFSPPDDGLDGLLTHKAARDTSAVSFLAEVTSKETALDKRVQWHTKLVQQLVEEELLTSSGDEDEGGDNEDDGQNNDEENKEEGDNDDEKNQSPVARIQTTPQNVSDGSLERGDTVTLDASASKDPDGDVVKYEWDLDADGSFEESGQTTKLSVPKCKNYPVTLRVTDNSGKTATDEITITTIR</sequence>
<dbReference type="Gene3D" id="3.40.630.10">
    <property type="entry name" value="Zn peptidases"/>
    <property type="match status" value="1"/>
</dbReference>
<dbReference type="SUPFAM" id="SSF53187">
    <property type="entry name" value="Zn-dependent exopeptidases"/>
    <property type="match status" value="1"/>
</dbReference>
<comment type="cofactor">
    <cofactor evidence="1">
        <name>Zn(2+)</name>
        <dbReference type="ChEBI" id="CHEBI:29105"/>
    </cofactor>
</comment>
<dbReference type="GO" id="GO:0016788">
    <property type="term" value="F:hydrolase activity, acting on ester bonds"/>
    <property type="evidence" value="ECO:0007669"/>
    <property type="project" value="InterPro"/>
</dbReference>
<keyword evidence="2" id="KW-0479">Metal-binding</keyword>
<keyword evidence="3" id="KW-0378">Hydrolase</keyword>
<dbReference type="InterPro" id="IPR022409">
    <property type="entry name" value="PKD/Chitinase_dom"/>
</dbReference>
<dbReference type="PANTHER" id="PTHR37326:SF1">
    <property type="entry name" value="BLL3975 PROTEIN"/>
    <property type="match status" value="1"/>
</dbReference>
<feature type="compositionally biased region" description="Polar residues" evidence="5">
    <location>
        <begin position="300"/>
        <end position="309"/>
    </location>
</feature>
<dbReference type="AlphaFoldDB" id="A0AAV3UHP2"/>
<evidence type="ECO:0000256" key="5">
    <source>
        <dbReference type="SAM" id="MobiDB-lite"/>
    </source>
</evidence>
<dbReference type="EMBL" id="BAABKX010000004">
    <property type="protein sequence ID" value="GAA5049283.1"/>
    <property type="molecule type" value="Genomic_DNA"/>
</dbReference>
<feature type="region of interest" description="Disordered" evidence="5">
    <location>
        <begin position="260"/>
        <end position="314"/>
    </location>
</feature>
<dbReference type="Proteomes" id="UP001501729">
    <property type="component" value="Unassembled WGS sequence"/>
</dbReference>
<proteinExistence type="predicted"/>
<dbReference type="CDD" id="cd00146">
    <property type="entry name" value="PKD"/>
    <property type="match status" value="1"/>
</dbReference>
<evidence type="ECO:0000256" key="3">
    <source>
        <dbReference type="ARBA" id="ARBA00022801"/>
    </source>
</evidence>
<evidence type="ECO:0000313" key="8">
    <source>
        <dbReference type="Proteomes" id="UP001501729"/>
    </source>
</evidence>
<comment type="caution">
    <text evidence="7">The sequence shown here is derived from an EMBL/GenBank/DDBJ whole genome shotgun (WGS) entry which is preliminary data.</text>
</comment>
<organism evidence="7 8">
    <name type="scientific">Haladaptatus pallidirubidus</name>
    <dbReference type="NCBI Taxonomy" id="1008152"/>
    <lineage>
        <taxon>Archaea</taxon>
        <taxon>Methanobacteriati</taxon>
        <taxon>Methanobacteriota</taxon>
        <taxon>Stenosarchaea group</taxon>
        <taxon>Halobacteria</taxon>
        <taxon>Halobacteriales</taxon>
        <taxon>Haladaptataceae</taxon>
        <taxon>Haladaptatus</taxon>
    </lineage>
</organism>